<comment type="subcellular location">
    <subcellularLocation>
        <location evidence="1">Membrane</location>
        <topology evidence="1">Single-pass membrane protein</topology>
    </subcellularLocation>
</comment>
<dbReference type="Gene3D" id="1.10.510.10">
    <property type="entry name" value="Transferase(Phosphotransferase) domain 1"/>
    <property type="match status" value="1"/>
</dbReference>
<dbReference type="PROSITE" id="PS50105">
    <property type="entry name" value="SAM_DOMAIN"/>
    <property type="match status" value="1"/>
</dbReference>
<dbReference type="InterPro" id="IPR027936">
    <property type="entry name" value="Eph_TM"/>
</dbReference>
<protein>
    <recommendedName>
        <fullName evidence="7">SAM domain-containing protein</fullName>
    </recommendedName>
</protein>
<name>A0A7R9GHY9_9CRUS</name>
<keyword evidence="5" id="KW-0675">Receptor</keyword>
<feature type="domain" description="SAM" evidence="7">
    <location>
        <begin position="290"/>
        <end position="354"/>
    </location>
</feature>
<dbReference type="GO" id="GO:0007411">
    <property type="term" value="P:axon guidance"/>
    <property type="evidence" value="ECO:0007669"/>
    <property type="project" value="TreeGrafter"/>
</dbReference>
<dbReference type="GO" id="GO:0030425">
    <property type="term" value="C:dendrite"/>
    <property type="evidence" value="ECO:0007669"/>
    <property type="project" value="TreeGrafter"/>
</dbReference>
<keyword evidence="3" id="KW-0067">ATP-binding</keyword>
<evidence type="ECO:0000256" key="3">
    <source>
        <dbReference type="ARBA" id="ARBA00022840"/>
    </source>
</evidence>
<dbReference type="Gene3D" id="1.10.150.50">
    <property type="entry name" value="Transcription Factor, Ets-1"/>
    <property type="match status" value="1"/>
</dbReference>
<dbReference type="SMART" id="SM00454">
    <property type="entry name" value="SAM"/>
    <property type="match status" value="1"/>
</dbReference>
<dbReference type="GO" id="GO:0005886">
    <property type="term" value="C:plasma membrane"/>
    <property type="evidence" value="ECO:0007669"/>
    <property type="project" value="TreeGrafter"/>
</dbReference>
<dbReference type="Proteomes" id="UP000678499">
    <property type="component" value="Unassembled WGS sequence"/>
</dbReference>
<reference evidence="8" key="1">
    <citation type="submission" date="2020-11" db="EMBL/GenBank/DDBJ databases">
        <authorList>
            <person name="Tran Van P."/>
        </authorList>
    </citation>
    <scope>NUCLEOTIDE SEQUENCE</scope>
</reference>
<dbReference type="InterPro" id="IPR050449">
    <property type="entry name" value="Ephrin_rcpt_TKs"/>
</dbReference>
<keyword evidence="6" id="KW-0812">Transmembrane</keyword>
<dbReference type="InterPro" id="IPR001660">
    <property type="entry name" value="SAM"/>
</dbReference>
<dbReference type="SUPFAM" id="SSF47769">
    <property type="entry name" value="SAM/Pointed domain"/>
    <property type="match status" value="1"/>
</dbReference>
<dbReference type="Pfam" id="PF14575">
    <property type="entry name" value="EphA2_TM"/>
    <property type="match status" value="1"/>
</dbReference>
<dbReference type="AlphaFoldDB" id="A0A7R9GHY9"/>
<dbReference type="Pfam" id="PF07714">
    <property type="entry name" value="PK_Tyr_Ser-Thr"/>
    <property type="match status" value="1"/>
</dbReference>
<keyword evidence="6" id="KW-1133">Transmembrane helix</keyword>
<dbReference type="CDD" id="cd09488">
    <property type="entry name" value="SAM_EPH-R"/>
    <property type="match status" value="1"/>
</dbReference>
<dbReference type="SUPFAM" id="SSF56112">
    <property type="entry name" value="Protein kinase-like (PK-like)"/>
    <property type="match status" value="1"/>
</dbReference>
<keyword evidence="9" id="KW-1185">Reference proteome</keyword>
<gene>
    <name evidence="8" type="ORF">NMOB1V02_LOCUS8774</name>
</gene>
<feature type="transmembrane region" description="Helical" evidence="6">
    <location>
        <begin position="71"/>
        <end position="96"/>
    </location>
</feature>
<dbReference type="GO" id="GO:0005524">
    <property type="term" value="F:ATP binding"/>
    <property type="evidence" value="ECO:0007669"/>
    <property type="project" value="UniProtKB-KW"/>
</dbReference>
<dbReference type="InterPro" id="IPR013761">
    <property type="entry name" value="SAM/pointed_sf"/>
</dbReference>
<dbReference type="FunFam" id="1.10.150.50:FF:000001">
    <property type="entry name" value="Ephrin type-A receptor 5"/>
    <property type="match status" value="1"/>
</dbReference>
<evidence type="ECO:0000313" key="9">
    <source>
        <dbReference type="Proteomes" id="UP000678499"/>
    </source>
</evidence>
<dbReference type="GO" id="GO:0005005">
    <property type="term" value="F:transmembrane-ephrin receptor activity"/>
    <property type="evidence" value="ECO:0007669"/>
    <property type="project" value="TreeGrafter"/>
</dbReference>
<dbReference type="EMBL" id="CAJPEX010002635">
    <property type="protein sequence ID" value="CAG0921274.1"/>
    <property type="molecule type" value="Genomic_DNA"/>
</dbReference>
<evidence type="ECO:0000256" key="4">
    <source>
        <dbReference type="ARBA" id="ARBA00023136"/>
    </source>
</evidence>
<evidence type="ECO:0000256" key="5">
    <source>
        <dbReference type="ARBA" id="ARBA00023170"/>
    </source>
</evidence>
<evidence type="ECO:0000313" key="8">
    <source>
        <dbReference type="EMBL" id="CAD7281122.1"/>
    </source>
</evidence>
<evidence type="ECO:0000256" key="6">
    <source>
        <dbReference type="SAM" id="Phobius"/>
    </source>
</evidence>
<dbReference type="InterPro" id="IPR001245">
    <property type="entry name" value="Ser-Thr/Tyr_kinase_cat_dom"/>
</dbReference>
<accession>A0A7R9GHY9</accession>
<dbReference type="Pfam" id="PF00536">
    <property type="entry name" value="SAM_1"/>
    <property type="match status" value="1"/>
</dbReference>
<proteinExistence type="predicted"/>
<sequence length="365" mass="41293">MYLYMLLRFFARGQEKQAVTTLTKKQIATFRDLRPRTDYGFQVRAKVCVPTPLKSCGYKSSYVEEEPTSKVHVVTVMTIVGVLFVVLAALTVYWFLIRKRRGAEDCNKKPPSDCDTLEYRNGEVPCPAETPPIITTHMTNMTTPLFTHVGTPRTYVDPHTYEDPNQAVKDFAREIDASCITIEAIIGGVEQMRIQLPAPMDCPEAIHQLMLDCWQKDRTNRPAFGSIVMTLDKLLQCPETLRKTTMNRRPPPLNPYYTAPLMLAEDGAWVLYPKTKLYPNPYGIEAPDLTKFASVEEWLCSIKMGRYWPNFRATGVVSLEQVAKLNQGDLDAIGVALLGHQKKILNSVQTMRAQMSMNVSDGFLV</sequence>
<evidence type="ECO:0000256" key="2">
    <source>
        <dbReference type="ARBA" id="ARBA00022741"/>
    </source>
</evidence>
<dbReference type="PANTHER" id="PTHR46877">
    <property type="entry name" value="EPH RECEPTOR A5"/>
    <property type="match status" value="1"/>
</dbReference>
<evidence type="ECO:0000259" key="7">
    <source>
        <dbReference type="PROSITE" id="PS50105"/>
    </source>
</evidence>
<dbReference type="EMBL" id="OA884672">
    <property type="protein sequence ID" value="CAD7281122.1"/>
    <property type="molecule type" value="Genomic_DNA"/>
</dbReference>
<dbReference type="OrthoDB" id="4062651at2759"/>
<organism evidence="8">
    <name type="scientific">Notodromas monacha</name>
    <dbReference type="NCBI Taxonomy" id="399045"/>
    <lineage>
        <taxon>Eukaryota</taxon>
        <taxon>Metazoa</taxon>
        <taxon>Ecdysozoa</taxon>
        <taxon>Arthropoda</taxon>
        <taxon>Crustacea</taxon>
        <taxon>Oligostraca</taxon>
        <taxon>Ostracoda</taxon>
        <taxon>Podocopa</taxon>
        <taxon>Podocopida</taxon>
        <taxon>Cypridocopina</taxon>
        <taxon>Cypridoidea</taxon>
        <taxon>Cyprididae</taxon>
        <taxon>Notodromas</taxon>
    </lineage>
</organism>
<dbReference type="InterPro" id="IPR011009">
    <property type="entry name" value="Kinase-like_dom_sf"/>
</dbReference>
<evidence type="ECO:0000256" key="1">
    <source>
        <dbReference type="ARBA" id="ARBA00004167"/>
    </source>
</evidence>
<keyword evidence="4 6" id="KW-0472">Membrane</keyword>
<keyword evidence="2" id="KW-0547">Nucleotide-binding</keyword>
<dbReference type="CDD" id="cd12087">
    <property type="entry name" value="TM_EGFR-like"/>
    <property type="match status" value="1"/>
</dbReference>
<dbReference type="PANTHER" id="PTHR46877:SF14">
    <property type="entry name" value="RECEPTOR PROTEIN-TYROSINE KINASE"/>
    <property type="match status" value="1"/>
</dbReference>